<gene>
    <name evidence="4" type="ORF">GCM10007894_24560</name>
</gene>
<sequence>MISNARLSLLSLSLIGLLSPLAHGADESFEQCKVRLSNAAIQAGVSQSFVDNTMVDVAPIKRTLALDSSQPEFRETFAEYMLKRITDWRVQEGRRLYQKHHELLKTLTHEYGVPGQYLIAFWGLETNFGSYKGKMPTVNAIATLACDQRRRDYFTQEFVEVMKLAENNGFKPHSLQGSWAGAVGHTQFMPTAYNAYAVDGDGDGVIDLWNSEIDALTSAANFLQQLGWKSGERWGREVVIPNNYNIDNLGRAHRQPLSYWREQGLVQANGVAIPKLEMEAGLLLPLGYKGPAFLTYHNFDVIMRWNRSESYALSVGHLANRIAGGGGLQVNLAKFPKLRVEQLEQVQQQLNLKGYDVGKPDGRLGPKTRAGIQAYQRDHKLMADGYPNQQFIGYLLK</sequence>
<dbReference type="GO" id="GO:0009253">
    <property type="term" value="P:peptidoglycan catabolic process"/>
    <property type="evidence" value="ECO:0007669"/>
    <property type="project" value="TreeGrafter"/>
</dbReference>
<protein>
    <submittedName>
        <fullName evidence="4">Lytic transglycosylase</fullName>
    </submittedName>
</protein>
<evidence type="ECO:0000259" key="2">
    <source>
        <dbReference type="Pfam" id="PF01471"/>
    </source>
</evidence>
<dbReference type="PANTHER" id="PTHR30163">
    <property type="entry name" value="MEMBRANE-BOUND LYTIC MUREIN TRANSGLYCOSYLASE B"/>
    <property type="match status" value="1"/>
</dbReference>
<feature type="chain" id="PRO_5041293346" evidence="1">
    <location>
        <begin position="25"/>
        <end position="397"/>
    </location>
</feature>
<dbReference type="Proteomes" id="UP001157439">
    <property type="component" value="Unassembled WGS sequence"/>
</dbReference>
<evidence type="ECO:0000313" key="5">
    <source>
        <dbReference type="Proteomes" id="UP001157439"/>
    </source>
</evidence>
<dbReference type="AlphaFoldDB" id="A0AA37TMR1"/>
<keyword evidence="1" id="KW-0732">Signal</keyword>
<dbReference type="InterPro" id="IPR031304">
    <property type="entry name" value="SLT_2"/>
</dbReference>
<evidence type="ECO:0000313" key="4">
    <source>
        <dbReference type="EMBL" id="GLS84479.1"/>
    </source>
</evidence>
<dbReference type="Gene3D" id="1.10.101.10">
    <property type="entry name" value="PGBD-like superfamily/PGBD"/>
    <property type="match status" value="1"/>
</dbReference>
<dbReference type="SUPFAM" id="SSF53955">
    <property type="entry name" value="Lysozyme-like"/>
    <property type="match status" value="1"/>
</dbReference>
<dbReference type="Gene3D" id="1.10.8.350">
    <property type="entry name" value="Bacterial muramidase"/>
    <property type="match status" value="1"/>
</dbReference>
<dbReference type="Pfam" id="PF13406">
    <property type="entry name" value="SLT_2"/>
    <property type="match status" value="1"/>
</dbReference>
<dbReference type="InterPro" id="IPR011970">
    <property type="entry name" value="MltB_2"/>
</dbReference>
<accession>A0AA37TMR1</accession>
<dbReference type="EMBL" id="BSPO01000003">
    <property type="protein sequence ID" value="GLS84479.1"/>
    <property type="molecule type" value="Genomic_DNA"/>
</dbReference>
<keyword evidence="5" id="KW-1185">Reference proteome</keyword>
<dbReference type="NCBIfam" id="TIGR02283">
    <property type="entry name" value="MltB_2"/>
    <property type="match status" value="1"/>
</dbReference>
<dbReference type="FunFam" id="1.10.8.350:FF:000001">
    <property type="entry name" value="Lytic murein transglycosylase B"/>
    <property type="match status" value="1"/>
</dbReference>
<feature type="domain" description="Transglycosylase SLT" evidence="3">
    <location>
        <begin position="28"/>
        <end position="320"/>
    </location>
</feature>
<dbReference type="InterPro" id="IPR036365">
    <property type="entry name" value="PGBD-like_sf"/>
</dbReference>
<dbReference type="PANTHER" id="PTHR30163:SF8">
    <property type="entry name" value="LYTIC MUREIN TRANSGLYCOSYLASE"/>
    <property type="match status" value="1"/>
</dbReference>
<dbReference type="CDD" id="cd13399">
    <property type="entry name" value="Slt35-like"/>
    <property type="match status" value="1"/>
</dbReference>
<proteinExistence type="predicted"/>
<evidence type="ECO:0000259" key="3">
    <source>
        <dbReference type="Pfam" id="PF13406"/>
    </source>
</evidence>
<organism evidence="4 5">
    <name type="scientific">Paraferrimonas haliotis</name>
    <dbReference type="NCBI Taxonomy" id="2013866"/>
    <lineage>
        <taxon>Bacteria</taxon>
        <taxon>Pseudomonadati</taxon>
        <taxon>Pseudomonadota</taxon>
        <taxon>Gammaproteobacteria</taxon>
        <taxon>Alteromonadales</taxon>
        <taxon>Ferrimonadaceae</taxon>
        <taxon>Paraferrimonas</taxon>
    </lineage>
</organism>
<dbReference type="InterPro" id="IPR043426">
    <property type="entry name" value="MltB-like"/>
</dbReference>
<dbReference type="Pfam" id="PF01471">
    <property type="entry name" value="PG_binding_1"/>
    <property type="match status" value="1"/>
</dbReference>
<dbReference type="InterPro" id="IPR023346">
    <property type="entry name" value="Lysozyme-like_dom_sf"/>
</dbReference>
<feature type="domain" description="Peptidoglycan binding-like" evidence="2">
    <location>
        <begin position="341"/>
        <end position="390"/>
    </location>
</feature>
<dbReference type="RefSeq" id="WP_095499285.1">
    <property type="nucleotide sequence ID" value="NZ_BSPO01000003.1"/>
</dbReference>
<dbReference type="InterPro" id="IPR002477">
    <property type="entry name" value="Peptidoglycan-bd-like"/>
</dbReference>
<feature type="signal peptide" evidence="1">
    <location>
        <begin position="1"/>
        <end position="24"/>
    </location>
</feature>
<comment type="caution">
    <text evidence="4">The sequence shown here is derived from an EMBL/GenBank/DDBJ whole genome shotgun (WGS) entry which is preliminary data.</text>
</comment>
<dbReference type="Gene3D" id="1.10.530.10">
    <property type="match status" value="1"/>
</dbReference>
<dbReference type="SUPFAM" id="SSF47090">
    <property type="entry name" value="PGBD-like"/>
    <property type="match status" value="1"/>
</dbReference>
<reference evidence="4 5" key="1">
    <citation type="journal article" date="2014" name="Int. J. Syst. Evol. Microbiol.">
        <title>Complete genome sequence of Corynebacterium casei LMG S-19264T (=DSM 44701T), isolated from a smear-ripened cheese.</title>
        <authorList>
            <consortium name="US DOE Joint Genome Institute (JGI-PGF)"/>
            <person name="Walter F."/>
            <person name="Albersmeier A."/>
            <person name="Kalinowski J."/>
            <person name="Ruckert C."/>
        </authorList>
    </citation>
    <scope>NUCLEOTIDE SEQUENCE [LARGE SCALE GENOMIC DNA]</scope>
    <source>
        <strain evidence="4 5">NBRC 112785</strain>
    </source>
</reference>
<name>A0AA37TMR1_9GAMM</name>
<dbReference type="GO" id="GO:0008933">
    <property type="term" value="F:peptidoglycan lytic transglycosylase activity"/>
    <property type="evidence" value="ECO:0007669"/>
    <property type="project" value="TreeGrafter"/>
</dbReference>
<evidence type="ECO:0000256" key="1">
    <source>
        <dbReference type="SAM" id="SignalP"/>
    </source>
</evidence>
<dbReference type="InterPro" id="IPR036366">
    <property type="entry name" value="PGBDSf"/>
</dbReference>